<reference evidence="8" key="1">
    <citation type="submission" date="2021-01" db="EMBL/GenBank/DDBJ databases">
        <authorList>
            <person name="Corre E."/>
            <person name="Pelletier E."/>
            <person name="Niang G."/>
            <person name="Scheremetjew M."/>
            <person name="Finn R."/>
            <person name="Kale V."/>
            <person name="Holt S."/>
            <person name="Cochrane G."/>
            <person name="Meng A."/>
            <person name="Brown T."/>
            <person name="Cohen L."/>
        </authorList>
    </citation>
    <scope>NUCLEOTIDE SEQUENCE</scope>
    <source>
        <strain evidence="8">NY070348D</strain>
    </source>
</reference>
<dbReference type="GO" id="GO:0044772">
    <property type="term" value="P:mitotic cell cycle phase transition"/>
    <property type="evidence" value="ECO:0007669"/>
    <property type="project" value="InterPro"/>
</dbReference>
<dbReference type="InterPro" id="IPR006671">
    <property type="entry name" value="Cyclin_N"/>
</dbReference>
<sequence length="368" mass="41566">MSKATWQGSLRSAAGAGGFQKERVGVTTRSGKGGVPRSALGDISNRSNGNNGGFGGAGKKGAMKPFSIASQFTVQQQQEEKKRNNNRNVDIPNLHHTEPPAIDRSDVGDLRNPKYCAEYVNQIYDHFKEIEGDCSVFPNYMDKQDDINEKMRALLIDWLIQVHIKFELLPQTLYLTVNLLDRFLSIKVVPRRKLQLVGCTAMLLASKYEEIYAPEMNDFVSMSDKAFSIEELLKMEGVLLNVLDFRLTAPSPYTFLRRYMKVACSSAKTQHFATFLIERSLQEYSMLQYKPSMIAAAALYIAQDKTGEDGVPWTSTLVRHSGYTEDDITDLVETMVNLYSTNQKNYLQAVQKKYASSKYMYVSMINLM</sequence>
<feature type="domain" description="Cyclin-like" evidence="6">
    <location>
        <begin position="254"/>
        <end position="337"/>
    </location>
</feature>
<keyword evidence="1" id="KW-0132">Cell division</keyword>
<dbReference type="InterPro" id="IPR048258">
    <property type="entry name" value="Cyclins_cyclin-box"/>
</dbReference>
<evidence type="ECO:0000259" key="7">
    <source>
        <dbReference type="SMART" id="SM01332"/>
    </source>
</evidence>
<feature type="domain" description="Cyclin C-terminal" evidence="7">
    <location>
        <begin position="250"/>
        <end position="368"/>
    </location>
</feature>
<dbReference type="SMART" id="SM01332">
    <property type="entry name" value="Cyclin_C"/>
    <property type="match status" value="1"/>
</dbReference>
<dbReference type="Gene3D" id="1.10.472.10">
    <property type="entry name" value="Cyclin-like"/>
    <property type="match status" value="2"/>
</dbReference>
<dbReference type="AlphaFoldDB" id="A0A7S2S5W5"/>
<proteinExistence type="inferred from homology"/>
<feature type="compositionally biased region" description="Gly residues" evidence="5">
    <location>
        <begin position="50"/>
        <end position="59"/>
    </location>
</feature>
<name>A0A7S2S5W5_9STRA</name>
<comment type="similarity">
    <text evidence="4">Belongs to the cyclin family.</text>
</comment>
<evidence type="ECO:0000256" key="1">
    <source>
        <dbReference type="ARBA" id="ARBA00022618"/>
    </source>
</evidence>
<dbReference type="CDD" id="cd20507">
    <property type="entry name" value="CYCLIN_CCNB1-like_rpt1"/>
    <property type="match status" value="1"/>
</dbReference>
<dbReference type="EMBL" id="HBHK01016910">
    <property type="protein sequence ID" value="CAD9690459.1"/>
    <property type="molecule type" value="Transcribed_RNA"/>
</dbReference>
<dbReference type="InterPro" id="IPR004367">
    <property type="entry name" value="Cyclin_C-dom"/>
</dbReference>
<evidence type="ECO:0000313" key="8">
    <source>
        <dbReference type="EMBL" id="CAD9690459.1"/>
    </source>
</evidence>
<dbReference type="SUPFAM" id="SSF47954">
    <property type="entry name" value="Cyclin-like"/>
    <property type="match status" value="2"/>
</dbReference>
<feature type="compositionally biased region" description="Basic and acidic residues" evidence="5">
    <location>
        <begin position="93"/>
        <end position="107"/>
    </location>
</feature>
<dbReference type="PROSITE" id="PS00292">
    <property type="entry name" value="CYCLINS"/>
    <property type="match status" value="1"/>
</dbReference>
<evidence type="ECO:0000259" key="6">
    <source>
        <dbReference type="SMART" id="SM00385"/>
    </source>
</evidence>
<evidence type="ECO:0000256" key="4">
    <source>
        <dbReference type="RuleBase" id="RU000383"/>
    </source>
</evidence>
<dbReference type="SMART" id="SM00385">
    <property type="entry name" value="CYCLIN"/>
    <property type="match status" value="2"/>
</dbReference>
<organism evidence="8">
    <name type="scientific">Mucochytrium quahogii</name>
    <dbReference type="NCBI Taxonomy" id="96639"/>
    <lineage>
        <taxon>Eukaryota</taxon>
        <taxon>Sar</taxon>
        <taxon>Stramenopiles</taxon>
        <taxon>Bigyra</taxon>
        <taxon>Labyrinthulomycetes</taxon>
        <taxon>Thraustochytrida</taxon>
        <taxon>Thraustochytriidae</taxon>
        <taxon>Mucochytrium</taxon>
    </lineage>
</organism>
<dbReference type="InterPro" id="IPR013763">
    <property type="entry name" value="Cyclin-like_dom"/>
</dbReference>
<dbReference type="GO" id="GO:0051301">
    <property type="term" value="P:cell division"/>
    <property type="evidence" value="ECO:0007669"/>
    <property type="project" value="UniProtKB-KW"/>
</dbReference>
<dbReference type="Pfam" id="PF00134">
    <property type="entry name" value="Cyclin_N"/>
    <property type="match status" value="1"/>
</dbReference>
<feature type="region of interest" description="Disordered" evidence="5">
    <location>
        <begin position="72"/>
        <end position="107"/>
    </location>
</feature>
<keyword evidence="3" id="KW-0131">Cell cycle</keyword>
<protein>
    <recommendedName>
        <fullName evidence="9">Cyclin N-terminal domain-containing protein</fullName>
    </recommendedName>
</protein>
<gene>
    <name evidence="8" type="ORF">QSP1433_LOCUS10627</name>
</gene>
<feature type="region of interest" description="Disordered" evidence="5">
    <location>
        <begin position="1"/>
        <end position="60"/>
    </location>
</feature>
<dbReference type="FunFam" id="1.10.472.10:FF:000001">
    <property type="entry name" value="G2/mitotic-specific cyclin"/>
    <property type="match status" value="1"/>
</dbReference>
<dbReference type="GO" id="GO:0016538">
    <property type="term" value="F:cyclin-dependent protein serine/threonine kinase regulator activity"/>
    <property type="evidence" value="ECO:0007669"/>
    <property type="project" value="InterPro"/>
</dbReference>
<evidence type="ECO:0008006" key="9">
    <source>
        <dbReference type="Google" id="ProtNLM"/>
    </source>
</evidence>
<dbReference type="InterPro" id="IPR039361">
    <property type="entry name" value="Cyclin"/>
</dbReference>
<keyword evidence="2 4" id="KW-0195">Cyclin</keyword>
<feature type="domain" description="Cyclin-like" evidence="6">
    <location>
        <begin position="157"/>
        <end position="241"/>
    </location>
</feature>
<feature type="compositionally biased region" description="Polar residues" evidence="5">
    <location>
        <begin position="1"/>
        <end position="10"/>
    </location>
</feature>
<dbReference type="Pfam" id="PF02984">
    <property type="entry name" value="Cyclin_C"/>
    <property type="match status" value="1"/>
</dbReference>
<dbReference type="PANTHER" id="PTHR10177">
    <property type="entry name" value="CYCLINS"/>
    <property type="match status" value="1"/>
</dbReference>
<evidence type="ECO:0000256" key="5">
    <source>
        <dbReference type="SAM" id="MobiDB-lite"/>
    </source>
</evidence>
<evidence type="ECO:0000256" key="3">
    <source>
        <dbReference type="ARBA" id="ARBA00023306"/>
    </source>
</evidence>
<dbReference type="InterPro" id="IPR036915">
    <property type="entry name" value="Cyclin-like_sf"/>
</dbReference>
<accession>A0A7S2S5W5</accession>
<evidence type="ECO:0000256" key="2">
    <source>
        <dbReference type="ARBA" id="ARBA00023127"/>
    </source>
</evidence>